<organism evidence="3 4">
    <name type="scientific">Pholiota conissans</name>
    <dbReference type="NCBI Taxonomy" id="109636"/>
    <lineage>
        <taxon>Eukaryota</taxon>
        <taxon>Fungi</taxon>
        <taxon>Dikarya</taxon>
        <taxon>Basidiomycota</taxon>
        <taxon>Agaricomycotina</taxon>
        <taxon>Agaricomycetes</taxon>
        <taxon>Agaricomycetidae</taxon>
        <taxon>Agaricales</taxon>
        <taxon>Agaricineae</taxon>
        <taxon>Strophariaceae</taxon>
        <taxon>Pholiota</taxon>
    </lineage>
</organism>
<evidence type="ECO:0000313" key="4">
    <source>
        <dbReference type="Proteomes" id="UP000807469"/>
    </source>
</evidence>
<name>A0A9P5ZG58_9AGAR</name>
<feature type="compositionally biased region" description="Polar residues" evidence="1">
    <location>
        <begin position="374"/>
        <end position="388"/>
    </location>
</feature>
<evidence type="ECO:0000256" key="1">
    <source>
        <dbReference type="SAM" id="MobiDB-lite"/>
    </source>
</evidence>
<sequence>MAKQLQPASPSLFLHQGPPPPSYRQRQRANRPSRQSPPSSSLLSLLASLASASTAYGSPAPPSFLCPTLDSGDISACNLVPRASSFSAPPTTTIAPIASAKIIQPRHVPDRYSKQADGVWRRVGSYTLYGSTMPACTSSCSTPTAVSPLDDQIQVGDKSDVTTTTSALYDISTDLPPGWNPVRRESRTALILLISLFLALFIGSFIIGCMLWRKRMKAKKGSHDIEAEAKRKRDRTASEAEVILEKEIKTKQKIWARATARWRTNARYSARQRRGRRISSRLPQANQSSTSLDNSRSYLAESSSSPPSVPSSRRSSTASLADQFRNETSSSALQPEADSASTLGTPEHPTRVSPPAYHHHHNHNGDLPRIIVSEDSTSADYTGMSTPTGMVRSRRPSHSSALTSLTNASQNNTPTSLHAAHVATDDKALLARLAMLASAPPEDESAVSSQSTLQVSAPEWEDEDLESIAPHLVNPSSTSTSFSPMFPPPPSKERLAAAEFYDYSYAFEEMTIPELEAGPSAPPFEEGSAPHLDLLVPSAPPLFEDDEFAPSDDAQAQPSAPSWDLASQNEHDQVNATSGQNGDRTQSHDTSSSTDQGPSEESLSARDSVVLPGYQP</sequence>
<feature type="region of interest" description="Disordered" evidence="1">
    <location>
        <begin position="1"/>
        <end position="40"/>
    </location>
</feature>
<reference evidence="3" key="1">
    <citation type="submission" date="2020-11" db="EMBL/GenBank/DDBJ databases">
        <authorList>
            <consortium name="DOE Joint Genome Institute"/>
            <person name="Ahrendt S."/>
            <person name="Riley R."/>
            <person name="Andreopoulos W."/>
            <person name="Labutti K."/>
            <person name="Pangilinan J."/>
            <person name="Ruiz-Duenas F.J."/>
            <person name="Barrasa J.M."/>
            <person name="Sanchez-Garcia M."/>
            <person name="Camarero S."/>
            <person name="Miyauchi S."/>
            <person name="Serrano A."/>
            <person name="Linde D."/>
            <person name="Babiker R."/>
            <person name="Drula E."/>
            <person name="Ayuso-Fernandez I."/>
            <person name="Pacheco R."/>
            <person name="Padilla G."/>
            <person name="Ferreira P."/>
            <person name="Barriuso J."/>
            <person name="Kellner H."/>
            <person name="Castanera R."/>
            <person name="Alfaro M."/>
            <person name="Ramirez L."/>
            <person name="Pisabarro A.G."/>
            <person name="Kuo A."/>
            <person name="Tritt A."/>
            <person name="Lipzen A."/>
            <person name="He G."/>
            <person name="Yan M."/>
            <person name="Ng V."/>
            <person name="Cullen D."/>
            <person name="Martin F."/>
            <person name="Rosso M.-N."/>
            <person name="Henrissat B."/>
            <person name="Hibbett D."/>
            <person name="Martinez A.T."/>
            <person name="Grigoriev I.V."/>
        </authorList>
    </citation>
    <scope>NUCLEOTIDE SEQUENCE</scope>
    <source>
        <strain evidence="3">CIRM-BRFM 674</strain>
    </source>
</reference>
<keyword evidence="4" id="KW-1185">Reference proteome</keyword>
<dbReference type="Proteomes" id="UP000807469">
    <property type="component" value="Unassembled WGS sequence"/>
</dbReference>
<gene>
    <name evidence="3" type="ORF">BDN70DRAFT_870040</name>
</gene>
<feature type="transmembrane region" description="Helical" evidence="2">
    <location>
        <begin position="190"/>
        <end position="212"/>
    </location>
</feature>
<feature type="compositionally biased region" description="Polar residues" evidence="1">
    <location>
        <begin position="554"/>
        <end position="584"/>
    </location>
</feature>
<evidence type="ECO:0000256" key="2">
    <source>
        <dbReference type="SAM" id="Phobius"/>
    </source>
</evidence>
<feature type="compositionally biased region" description="Low complexity" evidence="1">
    <location>
        <begin position="295"/>
        <end position="321"/>
    </location>
</feature>
<feature type="compositionally biased region" description="Polar residues" evidence="1">
    <location>
        <begin position="326"/>
        <end position="344"/>
    </location>
</feature>
<evidence type="ECO:0000313" key="3">
    <source>
        <dbReference type="EMBL" id="KAF9486485.1"/>
    </source>
</evidence>
<keyword evidence="2" id="KW-0812">Transmembrane</keyword>
<dbReference type="OrthoDB" id="2756128at2759"/>
<protein>
    <submittedName>
        <fullName evidence="3">Uncharacterized protein</fullName>
    </submittedName>
</protein>
<comment type="caution">
    <text evidence="3">The sequence shown here is derived from an EMBL/GenBank/DDBJ whole genome shotgun (WGS) entry which is preliminary data.</text>
</comment>
<keyword evidence="2" id="KW-0472">Membrane</keyword>
<feature type="region of interest" description="Disordered" evidence="1">
    <location>
        <begin position="266"/>
        <end position="399"/>
    </location>
</feature>
<dbReference type="EMBL" id="MU155130">
    <property type="protein sequence ID" value="KAF9486485.1"/>
    <property type="molecule type" value="Genomic_DNA"/>
</dbReference>
<feature type="compositionally biased region" description="Polar residues" evidence="1">
    <location>
        <begin position="282"/>
        <end position="294"/>
    </location>
</feature>
<dbReference type="AlphaFoldDB" id="A0A9P5ZG58"/>
<accession>A0A9P5ZG58</accession>
<proteinExistence type="predicted"/>
<feature type="region of interest" description="Disordered" evidence="1">
    <location>
        <begin position="514"/>
        <end position="616"/>
    </location>
</feature>
<keyword evidence="2" id="KW-1133">Transmembrane helix</keyword>
<feature type="compositionally biased region" description="Basic residues" evidence="1">
    <location>
        <begin position="270"/>
        <end position="279"/>
    </location>
</feature>